<dbReference type="EMBL" id="BSRI01000002">
    <property type="protein sequence ID" value="GLV60141.1"/>
    <property type="molecule type" value="Genomic_DNA"/>
</dbReference>
<dbReference type="InterPro" id="IPR035897">
    <property type="entry name" value="Toll_tir_struct_dom_sf"/>
</dbReference>
<protein>
    <recommendedName>
        <fullName evidence="1">TIR domain-containing protein</fullName>
    </recommendedName>
</protein>
<accession>A0ABQ6G2C0</accession>
<dbReference type="InterPro" id="IPR000157">
    <property type="entry name" value="TIR_dom"/>
</dbReference>
<dbReference type="Pfam" id="PF13676">
    <property type="entry name" value="TIR_2"/>
    <property type="match status" value="1"/>
</dbReference>
<dbReference type="PROSITE" id="PS50104">
    <property type="entry name" value="TIR"/>
    <property type="match status" value="1"/>
</dbReference>
<dbReference type="RefSeq" id="WP_338257127.1">
    <property type="nucleotide sequence ID" value="NZ_BSRI01000002.1"/>
</dbReference>
<reference evidence="2 3" key="1">
    <citation type="submission" date="2023-02" db="EMBL/GenBank/DDBJ databases">
        <title>Dictyobacter halimunensis sp. nov., a new member of the class Ktedonobacteria from forest soil in a geothermal area.</title>
        <authorList>
            <person name="Rachmania M.K."/>
            <person name="Ningsih F."/>
            <person name="Sakai Y."/>
            <person name="Yabe S."/>
            <person name="Yokota A."/>
            <person name="Sjamsuridzal W."/>
        </authorList>
    </citation>
    <scope>NUCLEOTIDE SEQUENCE [LARGE SCALE GENOMIC DNA]</scope>
    <source>
        <strain evidence="2 3">S3.2.2.5</strain>
    </source>
</reference>
<keyword evidence="3" id="KW-1185">Reference proteome</keyword>
<sequence length="251" mass="28920">MTAEATNSINIYYCYASEDKKLQSELNKHLRPLIRQYRLKIHDESDISPGVEWEKEIQAMIDAAHVILLLVSPDSLSSADIYEREIPRAMQRHKAGEAYVIPVILRPVDWQAALFSNLPVLPKNAQPVITWPNYDEAFLDIARGIRKVIDKIKEKQARSLLNIEDQVPTPSIKERILQILYEKRSDPTFDGEDLAHLIGKPWHEIQSDVTDLEDKGYIVTKQNQIMTRILRRPRITATGVHFFESGMHPFV</sequence>
<name>A0ABQ6G2C0_9CHLR</name>
<comment type="caution">
    <text evidence="2">The sequence shown here is derived from an EMBL/GenBank/DDBJ whole genome shotgun (WGS) entry which is preliminary data.</text>
</comment>
<feature type="domain" description="TIR" evidence="1">
    <location>
        <begin position="7"/>
        <end position="149"/>
    </location>
</feature>
<evidence type="ECO:0000259" key="1">
    <source>
        <dbReference type="PROSITE" id="PS50104"/>
    </source>
</evidence>
<dbReference type="SUPFAM" id="SSF52200">
    <property type="entry name" value="Toll/Interleukin receptor TIR domain"/>
    <property type="match status" value="1"/>
</dbReference>
<dbReference type="Gene3D" id="3.40.50.10140">
    <property type="entry name" value="Toll/interleukin-1 receptor homology (TIR) domain"/>
    <property type="match status" value="1"/>
</dbReference>
<proteinExistence type="predicted"/>
<dbReference type="Proteomes" id="UP001344906">
    <property type="component" value="Unassembled WGS sequence"/>
</dbReference>
<gene>
    <name evidence="2" type="ORF">KDH_69640</name>
</gene>
<evidence type="ECO:0000313" key="3">
    <source>
        <dbReference type="Proteomes" id="UP001344906"/>
    </source>
</evidence>
<organism evidence="2 3">
    <name type="scientific">Dictyobacter halimunensis</name>
    <dbReference type="NCBI Taxonomy" id="3026934"/>
    <lineage>
        <taxon>Bacteria</taxon>
        <taxon>Bacillati</taxon>
        <taxon>Chloroflexota</taxon>
        <taxon>Ktedonobacteria</taxon>
        <taxon>Ktedonobacterales</taxon>
        <taxon>Dictyobacteraceae</taxon>
        <taxon>Dictyobacter</taxon>
    </lineage>
</organism>
<evidence type="ECO:0000313" key="2">
    <source>
        <dbReference type="EMBL" id="GLV60141.1"/>
    </source>
</evidence>